<evidence type="ECO:0000313" key="2">
    <source>
        <dbReference type="Proteomes" id="UP000242351"/>
    </source>
</evidence>
<evidence type="ECO:0000313" key="1">
    <source>
        <dbReference type="EMBL" id="PJI33013.1"/>
    </source>
</evidence>
<accession>A0A2H9UMW7</accession>
<protein>
    <submittedName>
        <fullName evidence="1">Uncharacterized protein</fullName>
    </submittedName>
</protein>
<organism evidence="1 2">
    <name type="scientific">Acinetobacter pseudolwoffii</name>
    <dbReference type="NCBI Taxonomy" id="2053287"/>
    <lineage>
        <taxon>Bacteria</taxon>
        <taxon>Pseudomonadati</taxon>
        <taxon>Pseudomonadota</taxon>
        <taxon>Gammaproteobacteria</taxon>
        <taxon>Moraxellales</taxon>
        <taxon>Moraxellaceae</taxon>
        <taxon>Acinetobacter</taxon>
    </lineage>
</organism>
<comment type="caution">
    <text evidence="1">The sequence shown here is derived from an EMBL/GenBank/DDBJ whole genome shotgun (WGS) entry which is preliminary data.</text>
</comment>
<dbReference type="Proteomes" id="UP000242351">
    <property type="component" value="Unassembled WGS sequence"/>
</dbReference>
<gene>
    <name evidence="1" type="ORF">CU320_05025</name>
</gene>
<sequence>MPIQEIALSDQEKQILEEAQELLGLNTLEETIAYLARERIQEMLAKLAGQEIKSKRHFF</sequence>
<name>A0A2H9UMW7_9GAMM</name>
<proteinExistence type="predicted"/>
<dbReference type="AlphaFoldDB" id="A0A2H9UMW7"/>
<reference evidence="1 2" key="2">
    <citation type="submission" date="2017-12" db="EMBL/GenBank/DDBJ databases">
        <title>Revising the taxonomy of the Acinetobacter lwoffii group: the description of Acinetobacter pseudolwoffii sp. nov. and emended description of Acinetobacter lwoffii.</title>
        <authorList>
            <person name="Nemec A."/>
        </authorList>
    </citation>
    <scope>NUCLEOTIDE SEQUENCE [LARGE SCALE GENOMIC DNA]</scope>
    <source>
        <strain evidence="1 2">ANC 5347</strain>
    </source>
</reference>
<dbReference type="EMBL" id="PGOZ01000004">
    <property type="protein sequence ID" value="PJI33013.1"/>
    <property type="molecule type" value="Genomic_DNA"/>
</dbReference>
<dbReference type="RefSeq" id="WP_100357395.1">
    <property type="nucleotide sequence ID" value="NZ_PGOZ01000004.1"/>
</dbReference>
<reference evidence="1 2" key="1">
    <citation type="submission" date="2017-11" db="EMBL/GenBank/DDBJ databases">
        <authorList>
            <person name="Han C.G."/>
        </authorList>
    </citation>
    <scope>NUCLEOTIDE SEQUENCE [LARGE SCALE GENOMIC DNA]</scope>
    <source>
        <strain evidence="1 2">ANC 5347</strain>
    </source>
</reference>